<gene>
    <name evidence="7" type="ORF">CB5_LOCUS10730</name>
</gene>
<feature type="compositionally biased region" description="Basic residues" evidence="5">
    <location>
        <begin position="200"/>
        <end position="232"/>
    </location>
</feature>
<dbReference type="InterPro" id="IPR003689">
    <property type="entry name" value="ZIP"/>
</dbReference>
<evidence type="ECO:0000256" key="6">
    <source>
        <dbReference type="SAM" id="Phobius"/>
    </source>
</evidence>
<evidence type="ECO:0000256" key="2">
    <source>
        <dbReference type="ARBA" id="ARBA00022692"/>
    </source>
</evidence>
<evidence type="ECO:0000256" key="1">
    <source>
        <dbReference type="ARBA" id="ARBA00004651"/>
    </source>
</evidence>
<reference evidence="7" key="1">
    <citation type="submission" date="2020-07" db="EMBL/GenBank/DDBJ databases">
        <authorList>
            <person name="Lin J."/>
        </authorList>
    </citation>
    <scope>NUCLEOTIDE SEQUENCE</scope>
</reference>
<evidence type="ECO:0000256" key="5">
    <source>
        <dbReference type="SAM" id="MobiDB-lite"/>
    </source>
</evidence>
<evidence type="ECO:0000256" key="3">
    <source>
        <dbReference type="ARBA" id="ARBA00022989"/>
    </source>
</evidence>
<evidence type="ECO:0000256" key="4">
    <source>
        <dbReference type="ARBA" id="ARBA00023136"/>
    </source>
</evidence>
<feature type="transmembrane region" description="Helical" evidence="6">
    <location>
        <begin position="120"/>
        <end position="139"/>
    </location>
</feature>
<dbReference type="Pfam" id="PF02535">
    <property type="entry name" value="Zip"/>
    <property type="match status" value="1"/>
</dbReference>
<feature type="region of interest" description="Disordered" evidence="5">
    <location>
        <begin position="189"/>
        <end position="232"/>
    </location>
</feature>
<keyword evidence="2 6" id="KW-0812">Transmembrane</keyword>
<feature type="transmembrane region" description="Helical" evidence="6">
    <location>
        <begin position="81"/>
        <end position="100"/>
    </location>
</feature>
<dbReference type="PANTHER" id="PTHR11040">
    <property type="entry name" value="ZINC/IRON TRANSPORTER"/>
    <property type="match status" value="1"/>
</dbReference>
<dbReference type="AlphaFoldDB" id="A0A6V7P9L8"/>
<evidence type="ECO:0000313" key="7">
    <source>
        <dbReference type="EMBL" id="CAD1827519.1"/>
    </source>
</evidence>
<feature type="compositionally biased region" description="Low complexity" evidence="5">
    <location>
        <begin position="189"/>
        <end position="199"/>
    </location>
</feature>
<keyword evidence="3 6" id="KW-1133">Transmembrane helix</keyword>
<organism evidence="7">
    <name type="scientific">Ananas comosus var. bracteatus</name>
    <name type="common">red pineapple</name>
    <dbReference type="NCBI Taxonomy" id="296719"/>
    <lineage>
        <taxon>Eukaryota</taxon>
        <taxon>Viridiplantae</taxon>
        <taxon>Streptophyta</taxon>
        <taxon>Embryophyta</taxon>
        <taxon>Tracheophyta</taxon>
        <taxon>Spermatophyta</taxon>
        <taxon>Magnoliopsida</taxon>
        <taxon>Liliopsida</taxon>
        <taxon>Poales</taxon>
        <taxon>Bromeliaceae</taxon>
        <taxon>Bromelioideae</taxon>
        <taxon>Ananas</taxon>
    </lineage>
</organism>
<protein>
    <submittedName>
        <fullName evidence="7">Uncharacterized protein</fullName>
    </submittedName>
</protein>
<sequence>MCLEILILVPHPSSLDCAIAGLIITETPCFPESLLTLNPLNLLKLVTVQNIIIRPQAGSCGGAAEEEEGCRDDAAALRLKLAVMAAILVAGIVGVAISLAAKEKEGCRDDAVALRLKLAAMAAILVAGMVGVAIPLAAGRKRRRLLSTESGFFALAKAFAAGVILTTGFVHMLHDAEAALTDPCLPRFPGAASPSPASSHGHRPRHPRHPRPRLPRHLVLRAQRRTTRSAPS</sequence>
<dbReference type="GO" id="GO:0005385">
    <property type="term" value="F:zinc ion transmembrane transporter activity"/>
    <property type="evidence" value="ECO:0007669"/>
    <property type="project" value="TreeGrafter"/>
</dbReference>
<dbReference type="EMBL" id="LR862146">
    <property type="protein sequence ID" value="CAD1827519.1"/>
    <property type="molecule type" value="Genomic_DNA"/>
</dbReference>
<comment type="subcellular location">
    <subcellularLocation>
        <location evidence="1">Cell membrane</location>
        <topology evidence="1">Multi-pass membrane protein</topology>
    </subcellularLocation>
</comment>
<name>A0A6V7P9L8_ANACO</name>
<accession>A0A6V7P9L8</accession>
<feature type="transmembrane region" description="Helical" evidence="6">
    <location>
        <begin position="151"/>
        <end position="173"/>
    </location>
</feature>
<dbReference type="GO" id="GO:0005886">
    <property type="term" value="C:plasma membrane"/>
    <property type="evidence" value="ECO:0007669"/>
    <property type="project" value="UniProtKB-SubCell"/>
</dbReference>
<proteinExistence type="predicted"/>
<keyword evidence="4 6" id="KW-0472">Membrane</keyword>
<dbReference type="PANTHER" id="PTHR11040:SF44">
    <property type="entry name" value="PROTEIN ZNTC-RELATED"/>
    <property type="match status" value="1"/>
</dbReference>